<reference evidence="4" key="1">
    <citation type="submission" date="2016-04" db="EMBL/GenBank/DDBJ databases">
        <authorList>
            <person name="Nguyen H.D."/>
            <person name="Samba Siva P."/>
            <person name="Cullis J."/>
            <person name="Levesque C.A."/>
            <person name="Hambleton S."/>
        </authorList>
    </citation>
    <scope>NUCLEOTIDE SEQUENCE</scope>
    <source>
        <strain evidence="4">DAOMC 236426</strain>
    </source>
</reference>
<comment type="similarity">
    <text evidence="1">Belongs to the transferase hexapeptide repeat family.</text>
</comment>
<gene>
    <name evidence="4" type="ORF">A4X06_0g5671</name>
</gene>
<dbReference type="SUPFAM" id="SSF51161">
    <property type="entry name" value="Trimeric LpxA-like enzymes"/>
    <property type="match status" value="2"/>
</dbReference>
<feature type="domain" description="Maltose/galactoside acetyltransferase" evidence="3">
    <location>
        <begin position="289"/>
        <end position="360"/>
    </location>
</feature>
<accession>A0A8X7SVY3</accession>
<protein>
    <recommendedName>
        <fullName evidence="3">Maltose/galactoside acetyltransferase domain-containing protein</fullName>
    </recommendedName>
</protein>
<evidence type="ECO:0000256" key="1">
    <source>
        <dbReference type="ARBA" id="ARBA00007274"/>
    </source>
</evidence>
<dbReference type="AlphaFoldDB" id="A0A8X7SVY3"/>
<dbReference type="InterPro" id="IPR024688">
    <property type="entry name" value="Mac_dom"/>
</dbReference>
<dbReference type="EMBL" id="LWDE02000729">
    <property type="protein sequence ID" value="KAE8245473.1"/>
    <property type="molecule type" value="Genomic_DNA"/>
</dbReference>
<dbReference type="Pfam" id="PF14602">
    <property type="entry name" value="Hexapep_2"/>
    <property type="match status" value="2"/>
</dbReference>
<keyword evidence="5" id="KW-1185">Reference proteome</keyword>
<dbReference type="SMART" id="SM01266">
    <property type="entry name" value="Mac"/>
    <property type="match status" value="2"/>
</dbReference>
<keyword evidence="2" id="KW-0808">Transferase</keyword>
<name>A0A8X7SVY3_9BASI</name>
<dbReference type="Pfam" id="PF12464">
    <property type="entry name" value="Mac"/>
    <property type="match status" value="2"/>
</dbReference>
<sequence length="522" mass="56662">MASAQFAKIDAEYADRLTTLTETNKSLTGLAYHCMDPALVRSRLRARRIVNKFNTSPANPEDPPEDATLQDLLTFDFSGKARAAHLRDLFGIDESWTMPTIEPPLQVDYGVNVKWDKGSWWYANFGLVLLDCAEIKIGSGVLFGPNCQLYAATHSVSLVERDTMLERALPISIEDDCWLGGAVLVMAGVTIGQGCTIGAGAVVTKSIPPYSIAVGNPARVVRTLTDAEIGEKRVAARNKAPFGDVAATLASQTRTAVCLPHFVPSEMSSAKFAKIDAEYADQLETLTESQKAVLGLPYHPLDPTLIRAKNRVRRIINKFNMPVEPVDPPEGATIEDMLSGDFYGAERKGLLRELFGITDDEWAIPIIEPPFQCDYGYNVKWEKNAWWYANFGLVLLDVAEIKIGSGVLFGPNCQLFGGTHSVSLVERDAMRGRALPISIEDDCWIGGGVTVMAGVTIGQGCTIGAGSVVTKDIPAFSIAVGSPARILRSLTDEEIGEKRKATRAQTGWVEDVAAAIHDQTQA</sequence>
<evidence type="ECO:0000256" key="2">
    <source>
        <dbReference type="ARBA" id="ARBA00022679"/>
    </source>
</evidence>
<dbReference type="CDD" id="cd03357">
    <property type="entry name" value="LbH_MAT_GAT"/>
    <property type="match status" value="2"/>
</dbReference>
<dbReference type="GO" id="GO:0016407">
    <property type="term" value="F:acetyltransferase activity"/>
    <property type="evidence" value="ECO:0007669"/>
    <property type="project" value="InterPro"/>
</dbReference>
<dbReference type="GO" id="GO:0008374">
    <property type="term" value="F:O-acyltransferase activity"/>
    <property type="evidence" value="ECO:0007669"/>
    <property type="project" value="TreeGrafter"/>
</dbReference>
<evidence type="ECO:0000313" key="4">
    <source>
        <dbReference type="EMBL" id="KAE8245473.1"/>
    </source>
</evidence>
<comment type="caution">
    <text evidence="4">The sequence shown here is derived from an EMBL/GenBank/DDBJ whole genome shotgun (WGS) entry which is preliminary data.</text>
</comment>
<dbReference type="Gene3D" id="2.160.10.10">
    <property type="entry name" value="Hexapeptide repeat proteins"/>
    <property type="match status" value="2"/>
</dbReference>
<proteinExistence type="inferred from homology"/>
<organism evidence="4 5">
    <name type="scientific">Tilletia controversa</name>
    <name type="common">dwarf bunt fungus</name>
    <dbReference type="NCBI Taxonomy" id="13291"/>
    <lineage>
        <taxon>Eukaryota</taxon>
        <taxon>Fungi</taxon>
        <taxon>Dikarya</taxon>
        <taxon>Basidiomycota</taxon>
        <taxon>Ustilaginomycotina</taxon>
        <taxon>Exobasidiomycetes</taxon>
        <taxon>Tilletiales</taxon>
        <taxon>Tilletiaceae</taxon>
        <taxon>Tilletia</taxon>
    </lineage>
</organism>
<dbReference type="InterPro" id="IPR001451">
    <property type="entry name" value="Hexapep"/>
</dbReference>
<reference evidence="4" key="2">
    <citation type="journal article" date="2019" name="IMA Fungus">
        <title>Genome sequencing and comparison of five Tilletia species to identify candidate genes for the detection of regulated species infecting wheat.</title>
        <authorList>
            <person name="Nguyen H.D.T."/>
            <person name="Sultana T."/>
            <person name="Kesanakurti P."/>
            <person name="Hambleton S."/>
        </authorList>
    </citation>
    <scope>NUCLEOTIDE SEQUENCE</scope>
    <source>
        <strain evidence="4">DAOMC 236426</strain>
    </source>
</reference>
<dbReference type="PANTHER" id="PTHR23416:SF23">
    <property type="entry name" value="ACETYLTRANSFERASE C18B11.09C-RELATED"/>
    <property type="match status" value="1"/>
</dbReference>
<dbReference type="Proteomes" id="UP000077684">
    <property type="component" value="Unassembled WGS sequence"/>
</dbReference>
<feature type="domain" description="Maltose/galactoside acetyltransferase" evidence="3">
    <location>
        <begin position="23"/>
        <end position="94"/>
    </location>
</feature>
<evidence type="ECO:0000259" key="3">
    <source>
        <dbReference type="SMART" id="SM01266"/>
    </source>
</evidence>
<dbReference type="PANTHER" id="PTHR23416">
    <property type="entry name" value="SIALIC ACID SYNTHASE-RELATED"/>
    <property type="match status" value="1"/>
</dbReference>
<dbReference type="InterPro" id="IPR051159">
    <property type="entry name" value="Hexapeptide_acetyltransf"/>
</dbReference>
<dbReference type="InterPro" id="IPR011004">
    <property type="entry name" value="Trimer_LpxA-like_sf"/>
</dbReference>
<evidence type="ECO:0000313" key="5">
    <source>
        <dbReference type="Proteomes" id="UP000077684"/>
    </source>
</evidence>